<dbReference type="GO" id="GO:0005634">
    <property type="term" value="C:nucleus"/>
    <property type="evidence" value="ECO:0007669"/>
    <property type="project" value="UniProtKB-SubCell"/>
</dbReference>
<keyword evidence="3" id="KW-0132">Cell division</keyword>
<feature type="compositionally biased region" description="Polar residues" evidence="4">
    <location>
        <begin position="1248"/>
        <end position="1258"/>
    </location>
</feature>
<dbReference type="InterPro" id="IPR011989">
    <property type="entry name" value="ARM-like"/>
</dbReference>
<dbReference type="Pfam" id="PF08514">
    <property type="entry name" value="STAG"/>
    <property type="match status" value="1"/>
</dbReference>
<dbReference type="Pfam" id="PF24571">
    <property type="entry name" value="HEAT_SCC3-SA"/>
    <property type="match status" value="1"/>
</dbReference>
<feature type="compositionally biased region" description="Low complexity" evidence="4">
    <location>
        <begin position="53"/>
        <end position="79"/>
    </location>
</feature>
<dbReference type="GO" id="GO:0000775">
    <property type="term" value="C:chromosome, centromeric region"/>
    <property type="evidence" value="ECO:0007669"/>
    <property type="project" value="UniProtKB-SubCell"/>
</dbReference>
<dbReference type="InterPro" id="IPR056396">
    <property type="entry name" value="HEAT_SCC3-SA"/>
</dbReference>
<proteinExistence type="inferred from homology"/>
<comment type="subcellular location">
    <subcellularLocation>
        <location evidence="3">Nucleus</location>
    </subcellularLocation>
    <subcellularLocation>
        <location evidence="3">Chromosome</location>
    </subcellularLocation>
    <subcellularLocation>
        <location evidence="3">Chromosome</location>
        <location evidence="3">Centromere</location>
    </subcellularLocation>
</comment>
<evidence type="ECO:0000259" key="5">
    <source>
        <dbReference type="PROSITE" id="PS51425"/>
    </source>
</evidence>
<feature type="compositionally biased region" description="Basic and acidic residues" evidence="4">
    <location>
        <begin position="1220"/>
        <end position="1234"/>
    </location>
</feature>
<evidence type="ECO:0000256" key="4">
    <source>
        <dbReference type="SAM" id="MobiDB-lite"/>
    </source>
</evidence>
<feature type="compositionally biased region" description="Basic and acidic residues" evidence="4">
    <location>
        <begin position="130"/>
        <end position="139"/>
    </location>
</feature>
<keyword evidence="2 3" id="KW-0539">Nucleus</keyword>
<evidence type="ECO:0000313" key="7">
    <source>
        <dbReference type="RefSeq" id="XP_054836474.1"/>
    </source>
</evidence>
<feature type="region of interest" description="Disordered" evidence="4">
    <location>
        <begin position="1209"/>
        <end position="1339"/>
    </location>
</feature>
<feature type="region of interest" description="Disordered" evidence="4">
    <location>
        <begin position="1"/>
        <end position="249"/>
    </location>
</feature>
<dbReference type="Gene3D" id="1.25.10.10">
    <property type="entry name" value="Leucine-rich Repeat Variant"/>
    <property type="match status" value="1"/>
</dbReference>
<dbReference type="InterPro" id="IPR013721">
    <property type="entry name" value="STAG"/>
</dbReference>
<protein>
    <recommendedName>
        <fullName evidence="3">Cohesin subunit SA</fullName>
    </recommendedName>
    <alternativeName>
        <fullName evidence="3">SCC3 homolog</fullName>
    </alternativeName>
    <alternativeName>
        <fullName evidence="3">Stromal antigen</fullName>
    </alternativeName>
</protein>
<dbReference type="KEGG" id="emc:129330463"/>
<comment type="function">
    <text evidence="3">Component of cohesin complex, a complex required for the cohesion of sister chromatids after DNA replication. The cohesin complex apparently forms a large proteinaceous ring within which sister chromatids can be trapped. At anaphase, the complex is cleaved and dissociates from chromatin, allowing sister chromatids to segregate.</text>
</comment>
<dbReference type="InterPro" id="IPR016024">
    <property type="entry name" value="ARM-type_fold"/>
</dbReference>
<evidence type="ECO:0000313" key="6">
    <source>
        <dbReference type="Proteomes" id="UP001190640"/>
    </source>
</evidence>
<reference evidence="7" key="1">
    <citation type="submission" date="2025-08" db="UniProtKB">
        <authorList>
            <consortium name="RefSeq"/>
        </authorList>
    </citation>
    <scope>IDENTIFICATION</scope>
    <source>
        <tissue evidence="7">Blood</tissue>
    </source>
</reference>
<dbReference type="InterPro" id="IPR020839">
    <property type="entry name" value="SCD"/>
</dbReference>
<feature type="domain" description="SCD" evidence="5">
    <location>
        <begin position="456"/>
        <end position="541"/>
    </location>
</feature>
<feature type="compositionally biased region" description="Polar residues" evidence="4">
    <location>
        <begin position="1267"/>
        <end position="1285"/>
    </location>
</feature>
<evidence type="ECO:0000256" key="2">
    <source>
        <dbReference type="ARBA" id="ARBA00023242"/>
    </source>
</evidence>
<keyword evidence="6" id="KW-1185">Reference proteome</keyword>
<feature type="compositionally biased region" description="Basic residues" evidence="4">
    <location>
        <begin position="196"/>
        <end position="218"/>
    </location>
</feature>
<gene>
    <name evidence="7" type="primary">STAG3</name>
</gene>
<dbReference type="PANTHER" id="PTHR11199">
    <property type="entry name" value="STROMAL ANTIGEN"/>
    <property type="match status" value="1"/>
</dbReference>
<dbReference type="PANTHER" id="PTHR11199:SF8">
    <property type="entry name" value="COHESIN SUBUNIT SA-3"/>
    <property type="match status" value="1"/>
</dbReference>
<dbReference type="SUPFAM" id="SSF48371">
    <property type="entry name" value="ARM repeat"/>
    <property type="match status" value="1"/>
</dbReference>
<keyword evidence="3" id="KW-0158">Chromosome</keyword>
<dbReference type="RefSeq" id="XP_054836474.1">
    <property type="nucleotide sequence ID" value="XM_054980499.1"/>
</dbReference>
<keyword evidence="3" id="KW-0131">Cell cycle</keyword>
<dbReference type="PROSITE" id="PS51425">
    <property type="entry name" value="SCD"/>
    <property type="match status" value="1"/>
</dbReference>
<evidence type="ECO:0000256" key="3">
    <source>
        <dbReference type="RuleBase" id="RU369063"/>
    </source>
</evidence>
<dbReference type="Proteomes" id="UP001190640">
    <property type="component" value="Chromosome 5"/>
</dbReference>
<name>A0AA97JFM6_EUBMA</name>
<keyword evidence="3" id="KW-0159">Chromosome partition</keyword>
<feature type="compositionally biased region" description="Low complexity" evidence="4">
    <location>
        <begin position="109"/>
        <end position="122"/>
    </location>
</feature>
<dbReference type="GO" id="GO:0000785">
    <property type="term" value="C:chromatin"/>
    <property type="evidence" value="ECO:0007669"/>
    <property type="project" value="UniProtKB-UniRule"/>
</dbReference>
<dbReference type="GO" id="GO:0030893">
    <property type="term" value="C:meiotic cohesin complex"/>
    <property type="evidence" value="ECO:0007669"/>
    <property type="project" value="TreeGrafter"/>
</dbReference>
<dbReference type="Pfam" id="PF21581">
    <property type="entry name" value="SCD"/>
    <property type="match status" value="1"/>
</dbReference>
<comment type="subunit">
    <text evidence="3">Part of the cohesin complex which is composed of a heterodimer between a SMC1 protein (SMC1A or SMC1B) and SMC3, which are attached via their hinge domain, and RAD21 which link them at their heads, and one STAG protein.</text>
</comment>
<feature type="compositionally biased region" description="Basic and acidic residues" evidence="4">
    <location>
        <begin position="1299"/>
        <end position="1315"/>
    </location>
</feature>
<comment type="similarity">
    <text evidence="1 3">Belongs to the SCC3 family.</text>
</comment>
<organism evidence="6 7">
    <name type="scientific">Eublepharis macularius</name>
    <name type="common">Leopard gecko</name>
    <name type="synonym">Cyrtodactylus macularius</name>
    <dbReference type="NCBI Taxonomy" id="481883"/>
    <lineage>
        <taxon>Eukaryota</taxon>
        <taxon>Metazoa</taxon>
        <taxon>Chordata</taxon>
        <taxon>Craniata</taxon>
        <taxon>Vertebrata</taxon>
        <taxon>Euteleostomi</taxon>
        <taxon>Lepidosauria</taxon>
        <taxon>Squamata</taxon>
        <taxon>Bifurcata</taxon>
        <taxon>Gekkota</taxon>
        <taxon>Eublepharidae</taxon>
        <taxon>Eublepharinae</taxon>
        <taxon>Eublepharis</taxon>
    </lineage>
</organism>
<dbReference type="CTD" id="10734"/>
<dbReference type="InterPro" id="IPR039662">
    <property type="entry name" value="Cohesin_Scc3/SA"/>
</dbReference>
<dbReference type="GO" id="GO:0051301">
    <property type="term" value="P:cell division"/>
    <property type="evidence" value="ECO:0007669"/>
    <property type="project" value="UniProtKB-UniRule"/>
</dbReference>
<dbReference type="GeneID" id="129330463"/>
<dbReference type="GO" id="GO:0034089">
    <property type="term" value="P:establishment of meiotic sister chromatid cohesion"/>
    <property type="evidence" value="ECO:0007669"/>
    <property type="project" value="TreeGrafter"/>
</dbReference>
<accession>A0AA97JFM6</accession>
<dbReference type="GO" id="GO:0007059">
    <property type="term" value="P:chromosome segregation"/>
    <property type="evidence" value="ECO:0007669"/>
    <property type="project" value="UniProtKB-KW"/>
</dbReference>
<evidence type="ECO:0000256" key="1">
    <source>
        <dbReference type="ARBA" id="ARBA00005486"/>
    </source>
</evidence>
<feature type="compositionally biased region" description="Acidic residues" evidence="4">
    <location>
        <begin position="1316"/>
        <end position="1339"/>
    </location>
</feature>
<dbReference type="GO" id="GO:0003682">
    <property type="term" value="F:chromatin binding"/>
    <property type="evidence" value="ECO:0007669"/>
    <property type="project" value="TreeGrafter"/>
</dbReference>
<sequence length="1339" mass="150324">MYKLNNKGESIAPCGMPHTKGWRVAMLSPSTTLRPPPWRKETQAPASNPTDAPAPAETLRAAAPACSSAPAALHHAQAQQRRRGRRTVPGARAHLRRRPRAGQAGGRGQAARRFPPRSSARPVGGASGAERQRRKDAARRGAARPLRRPPAMSPVRSSPPAPPRSPALRGAGGRGPARPRPSPEGPPGVQAARLGRAGKRGARAALPRRRSGAKRPRKQQQQQEAEAEASPAGDAQTRPEPGGGGNLFEAVKAGKSATESVVDEWLESYKEDRELGFLELLNFLVQSCGCRGVVTFEMLKSLQNSQIIQRLTESFDEDSAEYPLSLNTLAWRRFQRGFCEVIAVLVRHIQFDIVYDEYLMDSLIAVLTGMSDSQVRAFRHTSTLAAMKLMTGLVHVAVRVSLQKDNSQRQYEAERAKGLSRQAPERLEGLLEQRREFQEKQEELENLMNAVFKGIFVHRYRDLVPEIRSICVEEMGQWMQRYSISFLTDGYLKYIGWTLHDKQGEVRLKCLQALQGLYCNQEMASRMELFTSRFKERMVSMALDKEPQVAVEAVRLLTLILQNMEEVLRDSDCENIFPLVYAASRPLAVAAGEFLYKKLLAPEDCAREEEERHEGARAFLQRLLSFFIESEFHDHATYLVDSLWDCAAALLKDWQVLTGLLLEEPPAEGIGDQQESALIMILVASMRQTAEGQPPVGRISGKKALTARERKAQAEDRLKLTQHLIPLLPQLLAKFSADVEKVVLLLEAPRYFDLTLYSTGRLEKYLELLVAQLWEVVEKHTDKEVLEAASRTLSGLCHPEFAFYSRVDSACSRFVDHLADKFQHEVAELLQSSVVEEEDVYSLAATLKRISVFQSAYDLTPWCFFEPCIHLLRRAVDTGEVPKQVVIPAMTCSHFSLLWELTHFSSFSSSGPPPSQVQLLSLKDKVTSFCSLCQSCLFDHDYDIQEQAFVLLSDLLLIFGPQLAQGGQEVLQALVYQAEPALQSQLAGFLMDHIFSPAQAPESDEEEEEELQIERLHQRRILLAGFCKLIVYGVVELSAASDVFKHYAKFYNDYGDIIKETLNRARQIDRAEWAHTLLLSLQQLLTQLLLEQGPAGIESAAFLEIRDLARRFSLLFGLHRLQNRSALVTLHKDGIKFAFQETGSPSSKLGLVNLPFLELLSEFSPRLLYPDKALLLSYLKKISQAHASHRGELCWASFTVYQHSLIPQEGVSSPPSSATKKREGSATKRRRLEESSEPGSSGLHLDSRLQTPLLTSTALKGKPQLRWGSQESGSQSEFLQRQPQLGSEYFQEGFQSQKQQEDGHRQGRRPDRLLLMEDEEDMIEQETSEEEEEEVEILE</sequence>